<dbReference type="InterPro" id="IPR002347">
    <property type="entry name" value="SDR_fam"/>
</dbReference>
<protein>
    <submittedName>
        <fullName evidence="4">SDR family oxidoreductase</fullName>
    </submittedName>
</protein>
<comment type="similarity">
    <text evidence="1 3">Belongs to the short-chain dehydrogenases/reductases (SDR) family.</text>
</comment>
<dbReference type="PRINTS" id="PR00081">
    <property type="entry name" value="GDHRDH"/>
</dbReference>
<dbReference type="PROSITE" id="PS00061">
    <property type="entry name" value="ADH_SHORT"/>
    <property type="match status" value="1"/>
</dbReference>
<keyword evidence="2" id="KW-0560">Oxidoreductase</keyword>
<dbReference type="PRINTS" id="PR00080">
    <property type="entry name" value="SDRFAMILY"/>
</dbReference>
<dbReference type="EMBL" id="CP048617">
    <property type="protein sequence ID" value="QIB26478.1"/>
    <property type="molecule type" value="Genomic_DNA"/>
</dbReference>
<name>A0A6P1YCD0_9FIRM</name>
<dbReference type="KEGG" id="cazo:G3A45_03635"/>
<dbReference type="InterPro" id="IPR051911">
    <property type="entry name" value="SDR_oxidoreductase"/>
</dbReference>
<reference evidence="4 5" key="1">
    <citation type="submission" date="2020-02" db="EMBL/GenBank/DDBJ databases">
        <title>Thermophilic hydrogen producing bacteria, Caloranaerobacter azorensis.</title>
        <authorList>
            <person name="Baek K."/>
        </authorList>
    </citation>
    <scope>NUCLEOTIDE SEQUENCE [LARGE SCALE GENOMIC DNA]</scope>
    <source>
        <strain evidence="4 5">T3-1</strain>
    </source>
</reference>
<dbReference type="Pfam" id="PF00106">
    <property type="entry name" value="adh_short"/>
    <property type="match status" value="1"/>
</dbReference>
<dbReference type="Proteomes" id="UP000464452">
    <property type="component" value="Chromosome"/>
</dbReference>
<dbReference type="InterPro" id="IPR020904">
    <property type="entry name" value="Sc_DH/Rdtase_CS"/>
</dbReference>
<sequence>MEYIYGKVALVVGASSGMGKACAEYLKKHGYIVYGTSRKAIFPDSLTKNREGTIQMIPLDVTQEKSIKEAIDYIVKNEGQINILLNCAGYALGGAVEDISNDEAHEIFDTNFFGMMSVIRHVLPIMRKQNKGLIVNISSVAGFIALPFQSMYSATKYAVEAMTECLRMEVKPFGIKVSMIEPGDIKTNFTSSRKTAKAALINPAYKERHKKAVETMIKDELNGPGPEIVVKAFAKILNSKNPPVRIVVGFKYKCVALLKRILPSRVVEHVLEKIY</sequence>
<dbReference type="Gene3D" id="3.40.50.720">
    <property type="entry name" value="NAD(P)-binding Rossmann-like Domain"/>
    <property type="match status" value="1"/>
</dbReference>
<dbReference type="PANTHER" id="PTHR43976">
    <property type="entry name" value="SHORT CHAIN DEHYDROGENASE"/>
    <property type="match status" value="1"/>
</dbReference>
<evidence type="ECO:0000256" key="2">
    <source>
        <dbReference type="ARBA" id="ARBA00023002"/>
    </source>
</evidence>
<evidence type="ECO:0000313" key="4">
    <source>
        <dbReference type="EMBL" id="QIB26478.1"/>
    </source>
</evidence>
<evidence type="ECO:0000256" key="1">
    <source>
        <dbReference type="ARBA" id="ARBA00006484"/>
    </source>
</evidence>
<proteinExistence type="inferred from homology"/>
<evidence type="ECO:0000256" key="3">
    <source>
        <dbReference type="RuleBase" id="RU000363"/>
    </source>
</evidence>
<dbReference type="GO" id="GO:0016491">
    <property type="term" value="F:oxidoreductase activity"/>
    <property type="evidence" value="ECO:0007669"/>
    <property type="project" value="UniProtKB-KW"/>
</dbReference>
<dbReference type="CDD" id="cd05374">
    <property type="entry name" value="17beta-HSD-like_SDR_c"/>
    <property type="match status" value="1"/>
</dbReference>
<organism evidence="4 5">
    <name type="scientific">Caloranaerobacter azorensis</name>
    <dbReference type="NCBI Taxonomy" id="116090"/>
    <lineage>
        <taxon>Bacteria</taxon>
        <taxon>Bacillati</taxon>
        <taxon>Bacillota</taxon>
        <taxon>Tissierellia</taxon>
        <taxon>Tissierellales</taxon>
        <taxon>Thermohalobacteraceae</taxon>
        <taxon>Caloranaerobacter</taxon>
    </lineage>
</organism>
<gene>
    <name evidence="4" type="ORF">G3A45_03635</name>
</gene>
<dbReference type="RefSeq" id="WP_163234542.1">
    <property type="nucleotide sequence ID" value="NZ_CP048617.1"/>
</dbReference>
<dbReference type="PANTHER" id="PTHR43976:SF16">
    <property type="entry name" value="SHORT-CHAIN DEHYDROGENASE_REDUCTASE FAMILY PROTEIN"/>
    <property type="match status" value="1"/>
</dbReference>
<evidence type="ECO:0000313" key="5">
    <source>
        <dbReference type="Proteomes" id="UP000464452"/>
    </source>
</evidence>
<dbReference type="SUPFAM" id="SSF51735">
    <property type="entry name" value="NAD(P)-binding Rossmann-fold domains"/>
    <property type="match status" value="1"/>
</dbReference>
<dbReference type="InterPro" id="IPR036291">
    <property type="entry name" value="NAD(P)-bd_dom_sf"/>
</dbReference>
<dbReference type="AlphaFoldDB" id="A0A6P1YCD0"/>
<accession>A0A6P1YCD0</accession>